<dbReference type="InterPro" id="IPR053888">
    <property type="entry name" value="MRM3-like_sub_bind"/>
</dbReference>
<dbReference type="Gene3D" id="3.30.1330.30">
    <property type="match status" value="1"/>
</dbReference>
<feature type="domain" description="RNA 2-O ribose methyltransferase substrate binding" evidence="4">
    <location>
        <begin position="31"/>
        <end position="106"/>
    </location>
</feature>
<keyword evidence="6" id="KW-1185">Reference proteome</keyword>
<evidence type="ECO:0000256" key="2">
    <source>
        <dbReference type="ARBA" id="ARBA00022603"/>
    </source>
</evidence>
<name>A0A3M9LX13_9MICO</name>
<dbReference type="InterPro" id="IPR029026">
    <property type="entry name" value="tRNA_m1G_MTases_N"/>
</dbReference>
<dbReference type="Pfam" id="PF00588">
    <property type="entry name" value="SpoU_methylase"/>
    <property type="match status" value="1"/>
</dbReference>
<organism evidence="5 6">
    <name type="scientific">Flexivirga caeni</name>
    <dbReference type="NCBI Taxonomy" id="2294115"/>
    <lineage>
        <taxon>Bacteria</taxon>
        <taxon>Bacillati</taxon>
        <taxon>Actinomycetota</taxon>
        <taxon>Actinomycetes</taxon>
        <taxon>Micrococcales</taxon>
        <taxon>Dermacoccaceae</taxon>
        <taxon>Flexivirga</taxon>
    </lineage>
</organism>
<evidence type="ECO:0000313" key="6">
    <source>
        <dbReference type="Proteomes" id="UP000271678"/>
    </source>
</evidence>
<evidence type="ECO:0000259" key="4">
    <source>
        <dbReference type="SMART" id="SM00967"/>
    </source>
</evidence>
<dbReference type="Gene3D" id="3.40.1280.10">
    <property type="match status" value="1"/>
</dbReference>
<protein>
    <submittedName>
        <fullName evidence="5">RNA methyltransferase</fullName>
    </submittedName>
</protein>
<dbReference type="AlphaFoldDB" id="A0A3M9LX13"/>
<dbReference type="Proteomes" id="UP000271678">
    <property type="component" value="Unassembled WGS sequence"/>
</dbReference>
<dbReference type="GO" id="GO:0006396">
    <property type="term" value="P:RNA processing"/>
    <property type="evidence" value="ECO:0007669"/>
    <property type="project" value="InterPro"/>
</dbReference>
<gene>
    <name evidence="5" type="ORF">EFY87_19125</name>
</gene>
<evidence type="ECO:0000313" key="5">
    <source>
        <dbReference type="EMBL" id="RNI17782.1"/>
    </source>
</evidence>
<dbReference type="GO" id="GO:0003723">
    <property type="term" value="F:RNA binding"/>
    <property type="evidence" value="ECO:0007669"/>
    <property type="project" value="InterPro"/>
</dbReference>
<dbReference type="SUPFAM" id="SSF55315">
    <property type="entry name" value="L30e-like"/>
    <property type="match status" value="1"/>
</dbReference>
<sequence length="267" mass="28171">MSVLTNPRSERVKAVRALGRRAARQRSGRFVADGPQSVREALRFAPHTVLDLYVDGSVADRHRDLVELARTAQLHVHECDPAVMSALVDTQHPQGIVAVCRPVDVPVAEALAADGGFVVVLAQVRDPGNAGTVIRSADAAGARAVLLSDASVDLYNPKVVRSTAGSLWHLPIALGGAVDELIAACHARGRRVFAADGAGTTLLHDADLTGPHAWLMGNEAWGLDAETRELTDDVVRVPIHGHAESLNLALAATVCMYASADRATSAD</sequence>
<dbReference type="InterPro" id="IPR013123">
    <property type="entry name" value="SpoU_subst-bd"/>
</dbReference>
<dbReference type="InterPro" id="IPR029064">
    <property type="entry name" value="Ribosomal_eL30-like_sf"/>
</dbReference>
<comment type="similarity">
    <text evidence="1">Belongs to the class IV-like SAM-binding methyltransferase superfamily. RNA methyltransferase TrmH family.</text>
</comment>
<reference evidence="5 6" key="1">
    <citation type="submission" date="2018-11" db="EMBL/GenBank/DDBJ databases">
        <title>Draft genome of Simplicispira Flexivirga sp. BO-16.</title>
        <authorList>
            <person name="Im W.T."/>
        </authorList>
    </citation>
    <scope>NUCLEOTIDE SEQUENCE [LARGE SCALE GENOMIC DNA]</scope>
    <source>
        <strain evidence="5 6">BO-16</strain>
    </source>
</reference>
<evidence type="ECO:0000256" key="3">
    <source>
        <dbReference type="ARBA" id="ARBA00022679"/>
    </source>
</evidence>
<dbReference type="SMART" id="SM00967">
    <property type="entry name" value="SpoU_sub_bind"/>
    <property type="match status" value="1"/>
</dbReference>
<dbReference type="InterPro" id="IPR001537">
    <property type="entry name" value="SpoU_MeTrfase"/>
</dbReference>
<comment type="caution">
    <text evidence="5">The sequence shown here is derived from an EMBL/GenBank/DDBJ whole genome shotgun (WGS) entry which is preliminary data.</text>
</comment>
<dbReference type="InterPro" id="IPR029028">
    <property type="entry name" value="Alpha/beta_knot_MTases"/>
</dbReference>
<dbReference type="EMBL" id="RJJQ01000028">
    <property type="protein sequence ID" value="RNI17782.1"/>
    <property type="molecule type" value="Genomic_DNA"/>
</dbReference>
<dbReference type="PANTHER" id="PTHR43191">
    <property type="entry name" value="RRNA METHYLTRANSFERASE 3"/>
    <property type="match status" value="1"/>
</dbReference>
<dbReference type="Pfam" id="PF22435">
    <property type="entry name" value="MRM3-like_sub_bind"/>
    <property type="match status" value="1"/>
</dbReference>
<dbReference type="PANTHER" id="PTHR43191:SF2">
    <property type="entry name" value="RRNA METHYLTRANSFERASE 3, MITOCHONDRIAL"/>
    <property type="match status" value="1"/>
</dbReference>
<proteinExistence type="inferred from homology"/>
<dbReference type="GO" id="GO:0008173">
    <property type="term" value="F:RNA methyltransferase activity"/>
    <property type="evidence" value="ECO:0007669"/>
    <property type="project" value="InterPro"/>
</dbReference>
<dbReference type="OrthoDB" id="9794400at2"/>
<dbReference type="RefSeq" id="WP_123273077.1">
    <property type="nucleotide sequence ID" value="NZ_RJJQ01000028.1"/>
</dbReference>
<dbReference type="GO" id="GO:0005737">
    <property type="term" value="C:cytoplasm"/>
    <property type="evidence" value="ECO:0007669"/>
    <property type="project" value="UniProtKB-ARBA"/>
</dbReference>
<dbReference type="InterPro" id="IPR051259">
    <property type="entry name" value="rRNA_Methyltransferase"/>
</dbReference>
<accession>A0A3M9LX13</accession>
<keyword evidence="2 5" id="KW-0489">Methyltransferase</keyword>
<evidence type="ECO:0000256" key="1">
    <source>
        <dbReference type="ARBA" id="ARBA00007228"/>
    </source>
</evidence>
<keyword evidence="3 5" id="KW-0808">Transferase</keyword>
<dbReference type="SUPFAM" id="SSF75217">
    <property type="entry name" value="alpha/beta knot"/>
    <property type="match status" value="1"/>
</dbReference>
<dbReference type="GO" id="GO:0032259">
    <property type="term" value="P:methylation"/>
    <property type="evidence" value="ECO:0007669"/>
    <property type="project" value="UniProtKB-KW"/>
</dbReference>
<dbReference type="CDD" id="cd18095">
    <property type="entry name" value="SpoU-like_rRNA-MTase"/>
    <property type="match status" value="1"/>
</dbReference>